<dbReference type="InterPro" id="IPR008136">
    <property type="entry name" value="CinA_C"/>
</dbReference>
<dbReference type="Gene3D" id="3.10.450.50">
    <property type="match status" value="1"/>
</dbReference>
<protein>
    <submittedName>
        <fullName evidence="3">Nicotinamide-nucleotide amidohydrolase family protein</fullName>
    </submittedName>
</protein>
<evidence type="ECO:0000259" key="2">
    <source>
        <dbReference type="Pfam" id="PF08472"/>
    </source>
</evidence>
<dbReference type="InterPro" id="IPR036653">
    <property type="entry name" value="CinA-like_C"/>
</dbReference>
<sequence>MSNFLAHPNSNELAGLAGHLGDCLLQRGWMLTVAESCTGGGMGEVLTAIAGSSRWFVGGVIAYANSIKTDWLGVLPTTLAGFGAVSNATAGEMACGALYRCGANLAVSITGIAGPEGGTVEKPVGTVCFGFATSEKIETETKHFHGDRQSVRKQAVAYALQRAIQIAGGKLPEHSGPDWLGEVIALHRFFQDWYSGAIPKSEATLNRIRQVWRQDFRLVAPDGSVHSAGHYLDCLPEQHGSLPGLVISIKSPQVIWRESGNCMVRYRERHSDEKPSRICTALLAAEPTAPLGVIWRHLHETTSSAF</sequence>
<dbReference type="NCBIfam" id="TIGR00199">
    <property type="entry name" value="PncC_domain"/>
    <property type="match status" value="1"/>
</dbReference>
<dbReference type="Pfam" id="PF02464">
    <property type="entry name" value="CinA"/>
    <property type="match status" value="1"/>
</dbReference>
<dbReference type="EMBL" id="JARRAF010000011">
    <property type="protein sequence ID" value="MDK2124690.1"/>
    <property type="molecule type" value="Genomic_DNA"/>
</dbReference>
<dbReference type="Gene3D" id="3.90.950.20">
    <property type="entry name" value="CinA-like"/>
    <property type="match status" value="1"/>
</dbReference>
<name>A0ABT7DZU9_9NEIS</name>
<dbReference type="Proteomes" id="UP001172778">
    <property type="component" value="Unassembled WGS sequence"/>
</dbReference>
<keyword evidence="4" id="KW-1185">Reference proteome</keyword>
<organism evidence="3 4">
    <name type="scientific">Parachitinimonas caeni</name>
    <dbReference type="NCBI Taxonomy" id="3031301"/>
    <lineage>
        <taxon>Bacteria</taxon>
        <taxon>Pseudomonadati</taxon>
        <taxon>Pseudomonadota</taxon>
        <taxon>Betaproteobacteria</taxon>
        <taxon>Neisseriales</taxon>
        <taxon>Chitinibacteraceae</taxon>
        <taxon>Parachitinimonas</taxon>
    </lineage>
</organism>
<dbReference type="SUPFAM" id="SSF142433">
    <property type="entry name" value="CinA-like"/>
    <property type="match status" value="1"/>
</dbReference>
<dbReference type="Pfam" id="PF08472">
    <property type="entry name" value="S6PP_C"/>
    <property type="match status" value="1"/>
</dbReference>
<proteinExistence type="predicted"/>
<comment type="caution">
    <text evidence="3">The sequence shown here is derived from an EMBL/GenBank/DDBJ whole genome shotgun (WGS) entry which is preliminary data.</text>
</comment>
<evidence type="ECO:0000259" key="1">
    <source>
        <dbReference type="Pfam" id="PF02464"/>
    </source>
</evidence>
<evidence type="ECO:0000313" key="3">
    <source>
        <dbReference type="EMBL" id="MDK2124690.1"/>
    </source>
</evidence>
<reference evidence="3" key="1">
    <citation type="submission" date="2023-03" db="EMBL/GenBank/DDBJ databases">
        <title>Chitinimonas shenzhenensis gen. nov., sp. nov., a novel member of family Burkholderiaceae isolated from activated sludge collected in Shen Zhen, China.</title>
        <authorList>
            <person name="Wang X."/>
        </authorList>
    </citation>
    <scope>NUCLEOTIDE SEQUENCE</scope>
    <source>
        <strain evidence="3">DQS-5</strain>
    </source>
</reference>
<dbReference type="RefSeq" id="WP_284101000.1">
    <property type="nucleotide sequence ID" value="NZ_JARRAF010000011.1"/>
</dbReference>
<feature type="domain" description="CinA C-terminal" evidence="1">
    <location>
        <begin position="16"/>
        <end position="163"/>
    </location>
</feature>
<dbReference type="InterPro" id="IPR013679">
    <property type="entry name" value="SPP_C"/>
</dbReference>
<dbReference type="SUPFAM" id="SSF54427">
    <property type="entry name" value="NTF2-like"/>
    <property type="match status" value="1"/>
</dbReference>
<accession>A0ABT7DZU9</accession>
<gene>
    <name evidence="3" type="ORF">PZA18_11565</name>
</gene>
<evidence type="ECO:0000313" key="4">
    <source>
        <dbReference type="Proteomes" id="UP001172778"/>
    </source>
</evidence>
<feature type="domain" description="Sucrose-phosphatase C-terminal" evidence="2">
    <location>
        <begin position="182"/>
        <end position="302"/>
    </location>
</feature>
<dbReference type="InterPro" id="IPR032710">
    <property type="entry name" value="NTF2-like_dom_sf"/>
</dbReference>